<keyword evidence="1" id="KW-0732">Signal</keyword>
<dbReference type="EMBL" id="OX459945">
    <property type="protein sequence ID" value="CAI9179240.1"/>
    <property type="molecule type" value="Genomic_DNA"/>
</dbReference>
<proteinExistence type="predicted"/>
<feature type="signal peptide" evidence="1">
    <location>
        <begin position="1"/>
        <end position="19"/>
    </location>
</feature>
<evidence type="ECO:0000256" key="1">
    <source>
        <dbReference type="SAM" id="SignalP"/>
    </source>
</evidence>
<dbReference type="Proteomes" id="UP001176941">
    <property type="component" value="Chromosome 9"/>
</dbReference>
<protein>
    <recommendedName>
        <fullName evidence="4">Secreted protein</fullName>
    </recommendedName>
</protein>
<organism evidence="2 3">
    <name type="scientific">Rangifer tarandus platyrhynchus</name>
    <name type="common">Svalbard reindeer</name>
    <dbReference type="NCBI Taxonomy" id="3082113"/>
    <lineage>
        <taxon>Eukaryota</taxon>
        <taxon>Metazoa</taxon>
        <taxon>Chordata</taxon>
        <taxon>Craniata</taxon>
        <taxon>Vertebrata</taxon>
        <taxon>Euteleostomi</taxon>
        <taxon>Mammalia</taxon>
        <taxon>Eutheria</taxon>
        <taxon>Laurasiatheria</taxon>
        <taxon>Artiodactyla</taxon>
        <taxon>Ruminantia</taxon>
        <taxon>Pecora</taxon>
        <taxon>Cervidae</taxon>
        <taxon>Odocoileinae</taxon>
        <taxon>Rangifer</taxon>
    </lineage>
</organism>
<sequence length="177" mass="20479">MKYLLIFLIEHSSFGLCLAFPHEYILTIFLVRIRYDRAFSSASSDKVKNHFTGKDSRQASEHVHMCTPAARRPRRVPFSQKHWGQHFRSGAWQDAYVTITCQKPLTYSLCLDNHTTLTGTIMRPRNTQCSFVRTFQKHHLQNGRGSRRDHVLSEFPKGKAVLRLKAKEWAAEDEMGG</sequence>
<keyword evidence="3" id="KW-1185">Reference proteome</keyword>
<evidence type="ECO:0000313" key="3">
    <source>
        <dbReference type="Proteomes" id="UP001176941"/>
    </source>
</evidence>
<evidence type="ECO:0008006" key="4">
    <source>
        <dbReference type="Google" id="ProtNLM"/>
    </source>
</evidence>
<accession>A0ABN9A0Q3</accession>
<feature type="chain" id="PRO_5047241266" description="Secreted protein" evidence="1">
    <location>
        <begin position="20"/>
        <end position="177"/>
    </location>
</feature>
<reference evidence="2" key="1">
    <citation type="submission" date="2023-04" db="EMBL/GenBank/DDBJ databases">
        <authorList>
            <consortium name="ELIXIR-Norway"/>
        </authorList>
    </citation>
    <scope>NUCLEOTIDE SEQUENCE [LARGE SCALE GENOMIC DNA]</scope>
</reference>
<gene>
    <name evidence="2" type="ORF">MRATA1EN1_LOCUS28202</name>
</gene>
<evidence type="ECO:0000313" key="2">
    <source>
        <dbReference type="EMBL" id="CAI9179240.1"/>
    </source>
</evidence>
<name>A0ABN9A0Q3_RANTA</name>